<dbReference type="AlphaFoldDB" id="A0A344LUZ8"/>
<feature type="chain" id="PRO_5016847682" evidence="2">
    <location>
        <begin position="19"/>
        <end position="560"/>
    </location>
</feature>
<dbReference type="OrthoDB" id="5295174at2"/>
<dbReference type="InterPro" id="IPR011990">
    <property type="entry name" value="TPR-like_helical_dom_sf"/>
</dbReference>
<keyword evidence="5" id="KW-1185">Reference proteome</keyword>
<dbReference type="Gene3D" id="1.10.10.60">
    <property type="entry name" value="Homeodomain-like"/>
    <property type="match status" value="2"/>
</dbReference>
<evidence type="ECO:0000313" key="5">
    <source>
        <dbReference type="Proteomes" id="UP000251561"/>
    </source>
</evidence>
<proteinExistence type="predicted"/>
<dbReference type="EMBL" id="CP030261">
    <property type="protein sequence ID" value="AXB57740.1"/>
    <property type="molecule type" value="Genomic_DNA"/>
</dbReference>
<feature type="domain" description="HTH araC/xylS-type" evidence="3">
    <location>
        <begin position="441"/>
        <end position="553"/>
    </location>
</feature>
<dbReference type="PROSITE" id="PS01124">
    <property type="entry name" value="HTH_ARAC_FAMILY_2"/>
    <property type="match status" value="1"/>
</dbReference>
<protein>
    <submittedName>
        <fullName evidence="4">AraC family transcriptional regulator</fullName>
    </submittedName>
</protein>
<dbReference type="SMART" id="SM00342">
    <property type="entry name" value="HTH_ARAC"/>
    <property type="match status" value="1"/>
</dbReference>
<dbReference type="InterPro" id="IPR018060">
    <property type="entry name" value="HTH_AraC"/>
</dbReference>
<organism evidence="4 5">
    <name type="scientific">Flavobacterium fluviale</name>
    <dbReference type="NCBI Taxonomy" id="2249356"/>
    <lineage>
        <taxon>Bacteria</taxon>
        <taxon>Pseudomonadati</taxon>
        <taxon>Bacteroidota</taxon>
        <taxon>Flavobacteriia</taxon>
        <taxon>Flavobacteriales</taxon>
        <taxon>Flavobacteriaceae</taxon>
        <taxon>Flavobacterium</taxon>
    </lineage>
</organism>
<dbReference type="GO" id="GO:0003700">
    <property type="term" value="F:DNA-binding transcription factor activity"/>
    <property type="evidence" value="ECO:0007669"/>
    <property type="project" value="InterPro"/>
</dbReference>
<evidence type="ECO:0000259" key="3">
    <source>
        <dbReference type="PROSITE" id="PS01124"/>
    </source>
</evidence>
<dbReference type="Proteomes" id="UP000251561">
    <property type="component" value="Chromosome"/>
</dbReference>
<feature type="transmembrane region" description="Helical" evidence="1">
    <location>
        <begin position="378"/>
        <end position="401"/>
    </location>
</feature>
<dbReference type="KEGG" id="ffl:HYN86_14495"/>
<dbReference type="GO" id="GO:0043565">
    <property type="term" value="F:sequence-specific DNA binding"/>
    <property type="evidence" value="ECO:0007669"/>
    <property type="project" value="InterPro"/>
</dbReference>
<name>A0A344LUZ8_9FLAO</name>
<accession>A0A344LUZ8</accession>
<sequence length="560" mass="65949">MKQLLVLLSLLCISNCMFSQKNSSKVPDSLKNKSYTYLDDKMYSFRKDSSKAAPYLNTYLNKALNEKNWEEVVYAYQNILHQSPEKIRIFYADSMVYAAKKSTDNALIGSAYLSKGIVFYGQKKYESAFDNYITANSYISLTDDKYQHNKVKYHMAQVKYLLGFYDEAISLFQDCLEYYKKDDTRAYLNCLHSLGVLNNKIGNYGLCSEINKKGISESERLKNSEMIPYFKHSEGINLYFKKNYGSAIVNIESSLDSIRENKDFANEAVGNFYIGKSYWALNKKEKALPYFLKVDRTFIEKNYMRPDLREVYELLINYYKSKNDQKSQLLYIDQLLKADSLLNETNKYLITKIHKQYDTKELLVEREKIHKQLKKEKYYDVILIVIILILFTFSVFLTYRYHKNKKFYKKKFDEVMLSPISLDKPNSKLKKEKAEVLDIPEETIAFVLKELQKFESEKKFLTKDVRLTTVAGMLHTNSKYLYKIISHHKNKRFVEYINDLKIDFIITLLKENKMARNYTNTALALEAGFNSTQQFVNAFKSRTEMPVNFFIEEINKRSKN</sequence>
<feature type="signal peptide" evidence="2">
    <location>
        <begin position="1"/>
        <end position="18"/>
    </location>
</feature>
<dbReference type="SUPFAM" id="SSF48452">
    <property type="entry name" value="TPR-like"/>
    <property type="match status" value="2"/>
</dbReference>
<keyword evidence="1" id="KW-0812">Transmembrane</keyword>
<evidence type="ECO:0000313" key="4">
    <source>
        <dbReference type="EMBL" id="AXB57740.1"/>
    </source>
</evidence>
<keyword evidence="2" id="KW-0732">Signal</keyword>
<gene>
    <name evidence="4" type="ORF">HYN86_14495</name>
</gene>
<keyword evidence="1" id="KW-1133">Transmembrane helix</keyword>
<keyword evidence="1" id="KW-0472">Membrane</keyword>
<dbReference type="RefSeq" id="WP_113678684.1">
    <property type="nucleotide sequence ID" value="NZ_CP030261.1"/>
</dbReference>
<evidence type="ECO:0000256" key="1">
    <source>
        <dbReference type="SAM" id="Phobius"/>
    </source>
</evidence>
<dbReference type="Gene3D" id="1.25.40.10">
    <property type="entry name" value="Tetratricopeptide repeat domain"/>
    <property type="match status" value="2"/>
</dbReference>
<reference evidence="4 5" key="1">
    <citation type="submission" date="2018-06" db="EMBL/GenBank/DDBJ databases">
        <title>Genome sequencing of Flavobacterium.</title>
        <authorList>
            <person name="Baek M.-G."/>
            <person name="Yi H."/>
        </authorList>
    </citation>
    <scope>NUCLEOTIDE SEQUENCE [LARGE SCALE GENOMIC DNA]</scope>
    <source>
        <strain evidence="4 5">HYN0086</strain>
    </source>
</reference>
<evidence type="ECO:0000256" key="2">
    <source>
        <dbReference type="SAM" id="SignalP"/>
    </source>
</evidence>